<dbReference type="InterPro" id="IPR051814">
    <property type="entry name" value="NAD(P)H-dep_FMN_reductase"/>
</dbReference>
<keyword evidence="3" id="KW-0288">FMN</keyword>
<keyword evidence="2" id="KW-0285">Flavoprotein</keyword>
<protein>
    <submittedName>
        <fullName evidence="6">NADPH-dependent FMN reductase</fullName>
    </submittedName>
</protein>
<dbReference type="OrthoDB" id="9812295at2"/>
<proteinExistence type="inferred from homology"/>
<organism evidence="6 7">
    <name type="scientific">Chitinophaga caeni</name>
    <dbReference type="NCBI Taxonomy" id="2029983"/>
    <lineage>
        <taxon>Bacteria</taxon>
        <taxon>Pseudomonadati</taxon>
        <taxon>Bacteroidota</taxon>
        <taxon>Chitinophagia</taxon>
        <taxon>Chitinophagales</taxon>
        <taxon>Chitinophagaceae</taxon>
        <taxon>Chitinophaga</taxon>
    </lineage>
</organism>
<dbReference type="PANTHER" id="PTHR43408">
    <property type="entry name" value="FMN REDUCTASE (NADPH)"/>
    <property type="match status" value="1"/>
</dbReference>
<accession>A0A291QV30</accession>
<dbReference type="Pfam" id="PF03358">
    <property type="entry name" value="FMN_red"/>
    <property type="match status" value="1"/>
</dbReference>
<evidence type="ECO:0000313" key="7">
    <source>
        <dbReference type="Proteomes" id="UP000220133"/>
    </source>
</evidence>
<evidence type="ECO:0000313" key="6">
    <source>
        <dbReference type="EMBL" id="ATL47742.1"/>
    </source>
</evidence>
<feature type="domain" description="NADPH-dependent FMN reductase-like" evidence="5">
    <location>
        <begin position="1"/>
        <end position="144"/>
    </location>
</feature>
<keyword evidence="7" id="KW-1185">Reference proteome</keyword>
<evidence type="ECO:0000259" key="5">
    <source>
        <dbReference type="Pfam" id="PF03358"/>
    </source>
</evidence>
<dbReference type="InterPro" id="IPR005025">
    <property type="entry name" value="FMN_Rdtase-like_dom"/>
</dbReference>
<dbReference type="RefSeq" id="WP_098194119.1">
    <property type="nucleotide sequence ID" value="NZ_CP023777.1"/>
</dbReference>
<dbReference type="GO" id="GO:0016491">
    <property type="term" value="F:oxidoreductase activity"/>
    <property type="evidence" value="ECO:0007669"/>
    <property type="project" value="UniProtKB-KW"/>
</dbReference>
<dbReference type="PANTHER" id="PTHR43408:SF2">
    <property type="entry name" value="FMN REDUCTASE (NADPH)"/>
    <property type="match status" value="1"/>
</dbReference>
<evidence type="ECO:0000256" key="4">
    <source>
        <dbReference type="ARBA" id="ARBA00023002"/>
    </source>
</evidence>
<dbReference type="Proteomes" id="UP000220133">
    <property type="component" value="Chromosome"/>
</dbReference>
<evidence type="ECO:0000256" key="1">
    <source>
        <dbReference type="ARBA" id="ARBA00005990"/>
    </source>
</evidence>
<evidence type="ECO:0000256" key="2">
    <source>
        <dbReference type="ARBA" id="ARBA00022630"/>
    </source>
</evidence>
<evidence type="ECO:0000256" key="3">
    <source>
        <dbReference type="ARBA" id="ARBA00022643"/>
    </source>
</evidence>
<keyword evidence="4" id="KW-0560">Oxidoreductase</keyword>
<reference evidence="6 7" key="1">
    <citation type="submission" date="2017-10" db="EMBL/GenBank/DDBJ databases">
        <title>Paenichitinophaga pekingensis gen. nov., sp. nov., isolated from activated sludge.</title>
        <authorList>
            <person name="Jin D."/>
            <person name="Kong X."/>
            <person name="Deng Y."/>
            <person name="Bai Z."/>
        </authorList>
    </citation>
    <scope>NUCLEOTIDE SEQUENCE [LARGE SCALE GENOMIC DNA]</scope>
    <source>
        <strain evidence="6 7">13</strain>
    </source>
</reference>
<dbReference type="AlphaFoldDB" id="A0A291QV30"/>
<dbReference type="InterPro" id="IPR029039">
    <property type="entry name" value="Flavoprotein-like_sf"/>
</dbReference>
<dbReference type="KEGG" id="cbae:COR50_11525"/>
<dbReference type="Gene3D" id="3.40.50.360">
    <property type="match status" value="1"/>
</dbReference>
<name>A0A291QV30_9BACT</name>
<comment type="similarity">
    <text evidence="1">Belongs to the SsuE family.</text>
</comment>
<gene>
    <name evidence="6" type="ORF">COR50_11525</name>
</gene>
<dbReference type="SUPFAM" id="SSF52218">
    <property type="entry name" value="Flavoproteins"/>
    <property type="match status" value="1"/>
</dbReference>
<sequence length="182" mass="20637">MKILIFNGSMEPHEGSTARKISQYFADYLQGAGVEVIQYNIAAAQIPLLDLRSKTVPAAVKDMAEKFREADAHFWLSPLYHGSIPGGMKNCLDWLEITSRWTSPYLTGKVIGFVCWGEGTQAMQGINTMDAVAKALRAWTLPYSVPIYKKHLLDSQQQIGEEYKHKFDHMLHMLLNCFQLKQ</sequence>
<dbReference type="EMBL" id="CP023777">
    <property type="protein sequence ID" value="ATL47742.1"/>
    <property type="molecule type" value="Genomic_DNA"/>
</dbReference>